<evidence type="ECO:0000256" key="1">
    <source>
        <dbReference type="SAM" id="MobiDB-lite"/>
    </source>
</evidence>
<evidence type="ECO:0000313" key="3">
    <source>
        <dbReference type="Proteomes" id="UP001066276"/>
    </source>
</evidence>
<feature type="compositionally biased region" description="Basic residues" evidence="1">
    <location>
        <begin position="21"/>
        <end position="30"/>
    </location>
</feature>
<feature type="region of interest" description="Disordered" evidence="1">
    <location>
        <begin position="127"/>
        <end position="166"/>
    </location>
</feature>
<comment type="caution">
    <text evidence="2">The sequence shown here is derived from an EMBL/GenBank/DDBJ whole genome shotgun (WGS) entry which is preliminary data.</text>
</comment>
<proteinExistence type="predicted"/>
<feature type="region of interest" description="Disordered" evidence="1">
    <location>
        <begin position="1"/>
        <end position="49"/>
    </location>
</feature>
<reference evidence="2" key="1">
    <citation type="journal article" date="2022" name="bioRxiv">
        <title>Sequencing and chromosome-scale assembly of the giantPleurodeles waltlgenome.</title>
        <authorList>
            <person name="Brown T."/>
            <person name="Elewa A."/>
            <person name="Iarovenko S."/>
            <person name="Subramanian E."/>
            <person name="Araus A.J."/>
            <person name="Petzold A."/>
            <person name="Susuki M."/>
            <person name="Suzuki K.-i.T."/>
            <person name="Hayashi T."/>
            <person name="Toyoda A."/>
            <person name="Oliveira C."/>
            <person name="Osipova E."/>
            <person name="Leigh N.D."/>
            <person name="Simon A."/>
            <person name="Yun M.H."/>
        </authorList>
    </citation>
    <scope>NUCLEOTIDE SEQUENCE</scope>
    <source>
        <strain evidence="2">20211129_DDA</strain>
        <tissue evidence="2">Liver</tissue>
    </source>
</reference>
<gene>
    <name evidence="2" type="ORF">NDU88_001429</name>
</gene>
<dbReference type="EMBL" id="JANPWB010000002">
    <property type="protein sequence ID" value="KAJ1206014.1"/>
    <property type="molecule type" value="Genomic_DNA"/>
</dbReference>
<sequence length="166" mass="17440">MSGITVTHTGHQRTERTCNTARRKRKRHHTKNETLDNAHPNDAGESGRCGHLHRACRADQGTERVLLPPTTKRGVAAAQTKEAPLSHPVQEGCAASQGVSAGLEVSGLVVAVFSDKEGEVLRPSVAVSSPAGVPCGEAGPLGQKGEPRPMSLALRVNSTTRQEASA</sequence>
<feature type="compositionally biased region" description="Polar residues" evidence="1">
    <location>
        <begin position="156"/>
        <end position="166"/>
    </location>
</feature>
<keyword evidence="3" id="KW-1185">Reference proteome</keyword>
<feature type="region of interest" description="Disordered" evidence="1">
    <location>
        <begin position="69"/>
        <end position="89"/>
    </location>
</feature>
<dbReference type="Proteomes" id="UP001066276">
    <property type="component" value="Chromosome 1_2"/>
</dbReference>
<evidence type="ECO:0000313" key="2">
    <source>
        <dbReference type="EMBL" id="KAJ1206014.1"/>
    </source>
</evidence>
<accession>A0AAV7VWG1</accession>
<protein>
    <submittedName>
        <fullName evidence="2">Uncharacterized protein</fullName>
    </submittedName>
</protein>
<dbReference type="AlphaFoldDB" id="A0AAV7VWG1"/>
<name>A0AAV7VWG1_PLEWA</name>
<organism evidence="2 3">
    <name type="scientific">Pleurodeles waltl</name>
    <name type="common">Iberian ribbed newt</name>
    <dbReference type="NCBI Taxonomy" id="8319"/>
    <lineage>
        <taxon>Eukaryota</taxon>
        <taxon>Metazoa</taxon>
        <taxon>Chordata</taxon>
        <taxon>Craniata</taxon>
        <taxon>Vertebrata</taxon>
        <taxon>Euteleostomi</taxon>
        <taxon>Amphibia</taxon>
        <taxon>Batrachia</taxon>
        <taxon>Caudata</taxon>
        <taxon>Salamandroidea</taxon>
        <taxon>Salamandridae</taxon>
        <taxon>Pleurodelinae</taxon>
        <taxon>Pleurodeles</taxon>
    </lineage>
</organism>